<gene>
    <name evidence="1" type="ORF">ACAOBT_LOCUS22089</name>
</gene>
<evidence type="ECO:0000313" key="1">
    <source>
        <dbReference type="EMBL" id="CAH1994373.1"/>
    </source>
</evidence>
<comment type="caution">
    <text evidence="1">The sequence shown here is derived from an EMBL/GenBank/DDBJ whole genome shotgun (WGS) entry which is preliminary data.</text>
</comment>
<proteinExistence type="predicted"/>
<sequence>MIVEANDSQIDIDIEESTDQTMHSSPEHPIIGIPITDTPVNYGIMLQLWNKWFLLLKYYATGNFLQTVGDFVGIDTGTASRIVWKMT</sequence>
<protein>
    <submittedName>
        <fullName evidence="1">Uncharacterized protein</fullName>
    </submittedName>
</protein>
<dbReference type="AlphaFoldDB" id="A0A9P0LD45"/>
<accession>A0A9P0LD45</accession>
<dbReference type="EMBL" id="CAKOFQ010007199">
    <property type="protein sequence ID" value="CAH1994373.1"/>
    <property type="molecule type" value="Genomic_DNA"/>
</dbReference>
<evidence type="ECO:0000313" key="2">
    <source>
        <dbReference type="Proteomes" id="UP001152888"/>
    </source>
</evidence>
<name>A0A9P0LD45_ACAOB</name>
<reference evidence="1" key="1">
    <citation type="submission" date="2022-03" db="EMBL/GenBank/DDBJ databases">
        <authorList>
            <person name="Sayadi A."/>
        </authorList>
    </citation>
    <scope>NUCLEOTIDE SEQUENCE</scope>
</reference>
<keyword evidence="2" id="KW-1185">Reference proteome</keyword>
<dbReference type="Proteomes" id="UP001152888">
    <property type="component" value="Unassembled WGS sequence"/>
</dbReference>
<organism evidence="1 2">
    <name type="scientific">Acanthoscelides obtectus</name>
    <name type="common">Bean weevil</name>
    <name type="synonym">Bruchus obtectus</name>
    <dbReference type="NCBI Taxonomy" id="200917"/>
    <lineage>
        <taxon>Eukaryota</taxon>
        <taxon>Metazoa</taxon>
        <taxon>Ecdysozoa</taxon>
        <taxon>Arthropoda</taxon>
        <taxon>Hexapoda</taxon>
        <taxon>Insecta</taxon>
        <taxon>Pterygota</taxon>
        <taxon>Neoptera</taxon>
        <taxon>Endopterygota</taxon>
        <taxon>Coleoptera</taxon>
        <taxon>Polyphaga</taxon>
        <taxon>Cucujiformia</taxon>
        <taxon>Chrysomeloidea</taxon>
        <taxon>Chrysomelidae</taxon>
        <taxon>Bruchinae</taxon>
        <taxon>Bruchini</taxon>
        <taxon>Acanthoscelides</taxon>
    </lineage>
</organism>